<gene>
    <name evidence="1" type="ORF">Prubr_35920</name>
</gene>
<sequence length="157" mass="16300">MQPWLPNADDSLLAELGAALRDPGPVPEEFLTAALAAFAWRTVDTDLAIAELIFDSACDPAPAGPVRAAGTTRSARTLAFRSGPVSVELEVTGTGIVGQLTPANGGRITARTPDGRYDEAPIDQVGFFSLGPPPAGPVQLHARTGGRTLATAWVSLR</sequence>
<evidence type="ECO:0000313" key="2">
    <source>
        <dbReference type="Proteomes" id="UP000680866"/>
    </source>
</evidence>
<dbReference type="RefSeq" id="WP_212826768.1">
    <property type="nucleotide sequence ID" value="NZ_AP023359.1"/>
</dbReference>
<protein>
    <submittedName>
        <fullName evidence="1">Uncharacterized protein</fullName>
    </submittedName>
</protein>
<organism evidence="1 2">
    <name type="scientific">Polymorphospora rubra</name>
    <dbReference type="NCBI Taxonomy" id="338584"/>
    <lineage>
        <taxon>Bacteria</taxon>
        <taxon>Bacillati</taxon>
        <taxon>Actinomycetota</taxon>
        <taxon>Actinomycetes</taxon>
        <taxon>Micromonosporales</taxon>
        <taxon>Micromonosporaceae</taxon>
        <taxon>Polymorphospora</taxon>
    </lineage>
</organism>
<accession>A0A810MZ60</accession>
<name>A0A810MZ60_9ACTN</name>
<dbReference type="KEGG" id="pry:Prubr_35920"/>
<evidence type="ECO:0000313" key="1">
    <source>
        <dbReference type="EMBL" id="BCJ66571.1"/>
    </source>
</evidence>
<keyword evidence="2" id="KW-1185">Reference proteome</keyword>
<dbReference type="EMBL" id="AP023359">
    <property type="protein sequence ID" value="BCJ66571.1"/>
    <property type="molecule type" value="Genomic_DNA"/>
</dbReference>
<proteinExistence type="predicted"/>
<reference evidence="1" key="1">
    <citation type="submission" date="2020-08" db="EMBL/GenBank/DDBJ databases">
        <title>Whole genome shotgun sequence of Polymorphospora rubra NBRC 101157.</title>
        <authorList>
            <person name="Komaki H."/>
            <person name="Tamura T."/>
        </authorList>
    </citation>
    <scope>NUCLEOTIDE SEQUENCE</scope>
    <source>
        <strain evidence="1">NBRC 101157</strain>
    </source>
</reference>
<dbReference type="AlphaFoldDB" id="A0A810MZ60"/>
<dbReference type="Proteomes" id="UP000680866">
    <property type="component" value="Chromosome"/>
</dbReference>